<comment type="similarity">
    <text evidence="2 6">Belongs to the UPF0677 family.</text>
</comment>
<dbReference type="RefSeq" id="WP_378610699.1">
    <property type="nucleotide sequence ID" value="NZ_JBHSAX010000003.1"/>
</dbReference>
<proteinExistence type="inferred from homology"/>
<gene>
    <name evidence="7" type="ORF">ACFO0B_02895</name>
</gene>
<dbReference type="PANTHER" id="PTHR43619">
    <property type="entry name" value="S-ADENOSYL-L-METHIONINE-DEPENDENT METHYLTRANSFERASE YKTD-RELATED"/>
    <property type="match status" value="1"/>
</dbReference>
<dbReference type="Proteomes" id="UP001595696">
    <property type="component" value="Unassembled WGS sequence"/>
</dbReference>
<accession>A0ABV8DM80</accession>
<dbReference type="Pfam" id="PF04072">
    <property type="entry name" value="LCM"/>
    <property type="match status" value="1"/>
</dbReference>
<evidence type="ECO:0000256" key="5">
    <source>
        <dbReference type="ARBA" id="ARBA00022691"/>
    </source>
</evidence>
<keyword evidence="4 7" id="KW-0808">Transferase</keyword>
<protein>
    <recommendedName>
        <fullName evidence="6">S-adenosyl-L-methionine-dependent methyltransferase</fullName>
        <ecNumber evidence="6">2.1.1.-</ecNumber>
    </recommendedName>
</protein>
<dbReference type="Gene3D" id="3.40.50.150">
    <property type="entry name" value="Vaccinia Virus protein VP39"/>
    <property type="match status" value="1"/>
</dbReference>
<dbReference type="GO" id="GO:0032259">
    <property type="term" value="P:methylation"/>
    <property type="evidence" value="ECO:0007669"/>
    <property type="project" value="UniProtKB-KW"/>
</dbReference>
<dbReference type="EC" id="2.1.1.-" evidence="6"/>
<name>A0ABV8DM80_9NOCA</name>
<evidence type="ECO:0000256" key="6">
    <source>
        <dbReference type="RuleBase" id="RU362030"/>
    </source>
</evidence>
<evidence type="ECO:0000256" key="1">
    <source>
        <dbReference type="ARBA" id="ARBA00003907"/>
    </source>
</evidence>
<evidence type="ECO:0000256" key="2">
    <source>
        <dbReference type="ARBA" id="ARBA00008138"/>
    </source>
</evidence>
<keyword evidence="3 6" id="KW-0489">Methyltransferase</keyword>
<dbReference type="PANTHER" id="PTHR43619:SF2">
    <property type="entry name" value="S-ADENOSYL-L-METHIONINE-DEPENDENT METHYLTRANSFERASES SUPERFAMILY PROTEIN"/>
    <property type="match status" value="1"/>
</dbReference>
<organism evidence="7 8">
    <name type="scientific">Nocardia jiangsuensis</name>
    <dbReference type="NCBI Taxonomy" id="1691563"/>
    <lineage>
        <taxon>Bacteria</taxon>
        <taxon>Bacillati</taxon>
        <taxon>Actinomycetota</taxon>
        <taxon>Actinomycetes</taxon>
        <taxon>Mycobacteriales</taxon>
        <taxon>Nocardiaceae</taxon>
        <taxon>Nocardia</taxon>
    </lineage>
</organism>
<comment type="caution">
    <text evidence="7">The sequence shown here is derived from an EMBL/GenBank/DDBJ whole genome shotgun (WGS) entry which is preliminary data.</text>
</comment>
<keyword evidence="5 6" id="KW-0949">S-adenosyl-L-methionine</keyword>
<dbReference type="GO" id="GO:0008168">
    <property type="term" value="F:methyltransferase activity"/>
    <property type="evidence" value="ECO:0007669"/>
    <property type="project" value="UniProtKB-KW"/>
</dbReference>
<evidence type="ECO:0000313" key="8">
    <source>
        <dbReference type="Proteomes" id="UP001595696"/>
    </source>
</evidence>
<reference evidence="8" key="1">
    <citation type="journal article" date="2019" name="Int. J. Syst. Evol. Microbiol.">
        <title>The Global Catalogue of Microorganisms (GCM) 10K type strain sequencing project: providing services to taxonomists for standard genome sequencing and annotation.</title>
        <authorList>
            <consortium name="The Broad Institute Genomics Platform"/>
            <consortium name="The Broad Institute Genome Sequencing Center for Infectious Disease"/>
            <person name="Wu L."/>
            <person name="Ma J."/>
        </authorList>
    </citation>
    <scope>NUCLEOTIDE SEQUENCE [LARGE SCALE GENOMIC DNA]</scope>
    <source>
        <strain evidence="8">CGMCC 4.7330</strain>
    </source>
</reference>
<sequence length="270" mass="29193">MGSVPTTGVAITAIGVAVIRARESERADRLYDDPLAAAFVAAARAGFPAERWARLTALAGEFAAWRTVGVRLVDDRIRAGLAAGLRQIVLLGAGLDTRAYRMGLPGDAVIFEIDLPETFAFKEPVLGDAVPSCRREVVAADLRADWDAALLERGFRPELPTHWIDEGSLGYLTEEWNQGVVRTLTALSAPGSWFATARVTADQGALRYRELRDLVGAPGRAPDTAFDAERWLRDLGWDTEFRGWNAAAAPFGRAVAVPDPQVGTVHAVRC</sequence>
<evidence type="ECO:0000256" key="3">
    <source>
        <dbReference type="ARBA" id="ARBA00022603"/>
    </source>
</evidence>
<dbReference type="NCBIfam" id="TIGR00027">
    <property type="entry name" value="mthyl_TIGR00027"/>
    <property type="match status" value="1"/>
</dbReference>
<comment type="function">
    <text evidence="1 6">Exhibits S-adenosyl-L-methionine-dependent methyltransferase activity.</text>
</comment>
<dbReference type="InterPro" id="IPR029063">
    <property type="entry name" value="SAM-dependent_MTases_sf"/>
</dbReference>
<dbReference type="EMBL" id="JBHSAX010000003">
    <property type="protein sequence ID" value="MFC3960933.1"/>
    <property type="molecule type" value="Genomic_DNA"/>
</dbReference>
<keyword evidence="8" id="KW-1185">Reference proteome</keyword>
<evidence type="ECO:0000313" key="7">
    <source>
        <dbReference type="EMBL" id="MFC3960933.1"/>
    </source>
</evidence>
<evidence type="ECO:0000256" key="4">
    <source>
        <dbReference type="ARBA" id="ARBA00022679"/>
    </source>
</evidence>
<dbReference type="SUPFAM" id="SSF53335">
    <property type="entry name" value="S-adenosyl-L-methionine-dependent methyltransferases"/>
    <property type="match status" value="1"/>
</dbReference>
<dbReference type="InterPro" id="IPR011610">
    <property type="entry name" value="SAM_mthyl_Trfase_ML2640-like"/>
</dbReference>
<dbReference type="InterPro" id="IPR007213">
    <property type="entry name" value="Ppm1/Ppm2/Tcmp"/>
</dbReference>